<evidence type="ECO:0000313" key="1">
    <source>
        <dbReference type="EMBL" id="AAU16864.1"/>
    </source>
</evidence>
<dbReference type="SUPFAM" id="SSF52467">
    <property type="entry name" value="DHS-like NAD/FAD-binding domain"/>
    <property type="match status" value="1"/>
</dbReference>
<dbReference type="KEGG" id="bcz:BCE33L3403"/>
<dbReference type="Pfam" id="PF13289">
    <property type="entry name" value="SIR2_2"/>
    <property type="match status" value="1"/>
</dbReference>
<organism evidence="1 2">
    <name type="scientific">Bacillus cereus (strain ZK / E33L)</name>
    <dbReference type="NCBI Taxonomy" id="288681"/>
    <lineage>
        <taxon>Bacteria</taxon>
        <taxon>Bacillati</taxon>
        <taxon>Bacillota</taxon>
        <taxon>Bacilli</taxon>
        <taxon>Bacillales</taxon>
        <taxon>Bacillaceae</taxon>
        <taxon>Bacillus</taxon>
        <taxon>Bacillus cereus group</taxon>
    </lineage>
</organism>
<accession>Q637D0</accession>
<dbReference type="Proteomes" id="UP000002612">
    <property type="component" value="Chromosome"/>
</dbReference>
<evidence type="ECO:0000313" key="2">
    <source>
        <dbReference type="Proteomes" id="UP000002612"/>
    </source>
</evidence>
<dbReference type="PATRIC" id="fig|288681.22.peg.2014"/>
<dbReference type="PIRSF" id="PIRSF014677">
    <property type="entry name" value="UCP014677"/>
    <property type="match status" value="1"/>
</dbReference>
<dbReference type="EMBL" id="CP000001">
    <property type="protein sequence ID" value="AAU16864.1"/>
    <property type="molecule type" value="Genomic_DNA"/>
</dbReference>
<name>Q637D0_BACCZ</name>
<dbReference type="RefSeq" id="WP_000453442.1">
    <property type="nucleotide sequence ID" value="NC_006274.1"/>
</dbReference>
<dbReference type="InterPro" id="IPR029035">
    <property type="entry name" value="DHS-like_NAD/FAD-binding_dom"/>
</dbReference>
<sequence>MEVLQKLKRNNEFPVVFIGAGISKRFLNNFPDWTSLLEEFWNELKLGNFYGEFNNIRTKIEKENSGYSEKEVEHYANIKMGSIVEEKYNESFNNESIKIEGFSTKDAYCTKISPFKKAISERFKKYHLKEGMLEEYQTFKKMLLKTQIVLTTNYDSFIEDSYNNASDYEIKKYIGQKGFFEETYGFAELYKIHGCIEKPADIIISEQDYTNFEKNSVLISAKIIAMMMNSPIVFMGYSLTDVNVRKIIKDFTRSLSEKEMQLLEERLVLIERKENEDGFIEEVINDKDLGCKLKIIKTDNFKEIFRIISSINQGIAPTEVRKYQHVIKKLIIDRGKKGALHTVLLSPEELDKLEGNILTKNITVALGDAKYIFQIPDVITYTLDYISDIDEISTEIRMRFAANQQGRFPIQKISDGLIIEKSSLHPSEKEKLKQKIKEASKFEKHYKTIVNSAVIKLDDISVHNITHQDAKKGKVYETLSYHIKGLKLEELKEFLISELQDLKEKGEIKISTELRRLVLLYDILVYGKKDNA</sequence>
<dbReference type="AlphaFoldDB" id="Q637D0"/>
<reference evidence="2" key="1">
    <citation type="journal article" date="2006" name="J. Bacteriol.">
        <title>Pathogenomic sequence analysis of Bacillus cereus and Bacillus thuringiensis isolates closely related to Bacillus anthracis.</title>
        <authorList>
            <person name="Han C.S."/>
            <person name="Xie G."/>
            <person name="Challacombe J.F."/>
            <person name="Altherr M.R."/>
            <person name="Bhotika S.S."/>
            <person name="Brown N."/>
            <person name="Bruce D."/>
            <person name="Campbell C.S."/>
            <person name="Campbell M.L."/>
            <person name="Chen J."/>
            <person name="Chertkov O."/>
            <person name="Cleland C."/>
            <person name="Dimitrijevic M."/>
            <person name="Doggett N.A."/>
            <person name="Fawcett J.J."/>
            <person name="Glavina T."/>
            <person name="Goodwin L.A."/>
            <person name="Green L.D."/>
            <person name="Hill K.K."/>
            <person name="Hitchcock P."/>
            <person name="Jackson P.J."/>
            <person name="Keim P."/>
            <person name="Kewalramani A.R."/>
            <person name="Longmire J."/>
            <person name="Lucas S."/>
            <person name="Malfatti S."/>
            <person name="McMurry K."/>
            <person name="Meincke L.J."/>
            <person name="Misra M."/>
            <person name="Moseman B.L."/>
            <person name="Mundt M."/>
            <person name="Munk A.C."/>
            <person name="Okinaka R.T."/>
            <person name="Parson-Quintana B."/>
            <person name="Reilly L.P."/>
            <person name="Richardson P."/>
            <person name="Robinson D.L."/>
            <person name="Rubin E."/>
            <person name="Saunders E."/>
            <person name="Tapia R."/>
            <person name="Tesmer J.G."/>
            <person name="Thayer N."/>
            <person name="Thompson L.S."/>
            <person name="Tice H."/>
            <person name="Ticknor L.O."/>
            <person name="Wills P.L."/>
            <person name="Brettin T.S."/>
            <person name="Gilna P."/>
        </authorList>
    </citation>
    <scope>NUCLEOTIDE SEQUENCE [LARGE SCALE GENOMIC DNA]</scope>
    <source>
        <strain evidence="2">ZK / E33L</strain>
    </source>
</reference>
<dbReference type="InterPro" id="IPR011202">
    <property type="entry name" value="UCP014677"/>
</dbReference>
<proteinExistence type="predicted"/>
<gene>
    <name evidence="1" type="ordered locus">BCE33L3403</name>
</gene>
<protein>
    <submittedName>
        <fullName evidence="1">Uncharacterized protein</fullName>
    </submittedName>
</protein>